<reference evidence="3" key="2">
    <citation type="submission" date="2019-06" db="EMBL/GenBank/DDBJ databases">
        <title>Genomics analysis of Aphanomyces spp. identifies a new class of oomycete effector associated with host adaptation.</title>
        <authorList>
            <person name="Gaulin E."/>
        </authorList>
    </citation>
    <scope>NUCLEOTIDE SEQUENCE</scope>
    <source>
        <strain evidence="3">CBS 578.67</strain>
    </source>
</reference>
<dbReference type="EMBL" id="VJMH01005171">
    <property type="protein sequence ID" value="KAF0699531.1"/>
    <property type="molecule type" value="Genomic_DNA"/>
</dbReference>
<evidence type="ECO:0000313" key="3">
    <source>
        <dbReference type="EMBL" id="KAF0699531.1"/>
    </source>
</evidence>
<dbReference type="EMBL" id="CAADRA010005192">
    <property type="protein sequence ID" value="VFT86785.1"/>
    <property type="molecule type" value="Genomic_DNA"/>
</dbReference>
<dbReference type="CDD" id="cd05162">
    <property type="entry name" value="PWWP"/>
    <property type="match status" value="1"/>
</dbReference>
<gene>
    <name evidence="4" type="primary">Aste57867_9906</name>
    <name evidence="3" type="ORF">As57867_009867</name>
    <name evidence="4" type="ORF">ASTE57867_9906</name>
</gene>
<reference evidence="4 5" key="1">
    <citation type="submission" date="2019-03" db="EMBL/GenBank/DDBJ databases">
        <authorList>
            <person name="Gaulin E."/>
            <person name="Dumas B."/>
        </authorList>
    </citation>
    <scope>NUCLEOTIDE SEQUENCE [LARGE SCALE GENOMIC DNA]</scope>
    <source>
        <strain evidence="4">CBS 568.67</strain>
    </source>
</reference>
<protein>
    <submittedName>
        <fullName evidence="4">Aste57867_9906 protein</fullName>
    </submittedName>
</protein>
<feature type="region of interest" description="Disordered" evidence="1">
    <location>
        <begin position="216"/>
        <end position="237"/>
    </location>
</feature>
<dbReference type="AlphaFoldDB" id="A0A485KPP0"/>
<dbReference type="PROSITE" id="PS50812">
    <property type="entry name" value="PWWP"/>
    <property type="match status" value="1"/>
</dbReference>
<feature type="domain" description="PWWP" evidence="2">
    <location>
        <begin position="101"/>
        <end position="167"/>
    </location>
</feature>
<keyword evidence="5" id="KW-1185">Reference proteome</keyword>
<dbReference type="InterPro" id="IPR000313">
    <property type="entry name" value="PWWP_dom"/>
</dbReference>
<dbReference type="SUPFAM" id="SSF63748">
    <property type="entry name" value="Tudor/PWWP/MBT"/>
    <property type="match status" value="1"/>
</dbReference>
<dbReference type="Gene3D" id="2.30.30.140">
    <property type="match status" value="1"/>
</dbReference>
<feature type="region of interest" description="Disordered" evidence="1">
    <location>
        <begin position="251"/>
        <end position="274"/>
    </location>
</feature>
<evidence type="ECO:0000259" key="2">
    <source>
        <dbReference type="PROSITE" id="PS50812"/>
    </source>
</evidence>
<evidence type="ECO:0000313" key="5">
    <source>
        <dbReference type="Proteomes" id="UP000332933"/>
    </source>
</evidence>
<dbReference type="OrthoDB" id="62853at2759"/>
<evidence type="ECO:0000313" key="4">
    <source>
        <dbReference type="EMBL" id="VFT86785.1"/>
    </source>
</evidence>
<organism evidence="4 5">
    <name type="scientific">Aphanomyces stellatus</name>
    <dbReference type="NCBI Taxonomy" id="120398"/>
    <lineage>
        <taxon>Eukaryota</taxon>
        <taxon>Sar</taxon>
        <taxon>Stramenopiles</taxon>
        <taxon>Oomycota</taxon>
        <taxon>Saprolegniomycetes</taxon>
        <taxon>Saprolegniales</taxon>
        <taxon>Verrucalvaceae</taxon>
        <taxon>Aphanomyces</taxon>
    </lineage>
</organism>
<proteinExistence type="predicted"/>
<feature type="compositionally biased region" description="Basic and acidic residues" evidence="1">
    <location>
        <begin position="216"/>
        <end position="235"/>
    </location>
</feature>
<evidence type="ECO:0000256" key="1">
    <source>
        <dbReference type="SAM" id="MobiDB-lite"/>
    </source>
</evidence>
<dbReference type="Proteomes" id="UP000332933">
    <property type="component" value="Unassembled WGS sequence"/>
</dbReference>
<name>A0A485KPP0_9STRA</name>
<sequence length="274" mass="30597">MTAGAMDPPRTGAVKTTDERAAAVDDGHESDDSDVVIEKVVAAPQNTLVGRYGGYYSPTRAKRGPKKRKVLPKEVQVSKEQLGKLMLLKNDALSMEIRSMYGQVAWCHLRGWPYWPGYVCNPLMLTVDDETMKLFVPKIETHYWIYFYNCNKGAAVPHAAVVAWDDTSKPFREGYPRKGPNSTVGLWDAIALADKEFHLPANDRVAWVLKKISKKDKERQQGQKQENKPSKKETIKTMAVQSILDLPTIEIDDSESGGNLTPPSTPPSKQLRVA</sequence>
<feature type="region of interest" description="Disordered" evidence="1">
    <location>
        <begin position="1"/>
        <end position="32"/>
    </location>
</feature>
<feature type="compositionally biased region" description="Basic and acidic residues" evidence="1">
    <location>
        <begin position="16"/>
        <end position="27"/>
    </location>
</feature>
<dbReference type="Pfam" id="PF00855">
    <property type="entry name" value="PWWP"/>
    <property type="match status" value="1"/>
</dbReference>
<accession>A0A485KPP0</accession>